<evidence type="ECO:0000313" key="1">
    <source>
        <dbReference type="EMBL" id="QDS94044.1"/>
    </source>
</evidence>
<proteinExistence type="predicted"/>
<dbReference type="InterPro" id="IPR028964">
    <property type="entry name" value="Imm8"/>
</dbReference>
<dbReference type="Pfam" id="PF15586">
    <property type="entry name" value="Imm8"/>
    <property type="match status" value="1"/>
</dbReference>
<dbReference type="OrthoDB" id="286792at2"/>
<reference evidence="1 2" key="1">
    <citation type="submission" date="2019-02" db="EMBL/GenBank/DDBJ databases">
        <title>Deep-cultivation of Planctomycetes and their phenomic and genomic characterization uncovers novel biology.</title>
        <authorList>
            <person name="Wiegand S."/>
            <person name="Jogler M."/>
            <person name="Boedeker C."/>
            <person name="Pinto D."/>
            <person name="Vollmers J."/>
            <person name="Rivas-Marin E."/>
            <person name="Kohn T."/>
            <person name="Peeters S.H."/>
            <person name="Heuer A."/>
            <person name="Rast P."/>
            <person name="Oberbeckmann S."/>
            <person name="Bunk B."/>
            <person name="Jeske O."/>
            <person name="Meyerdierks A."/>
            <person name="Storesund J.E."/>
            <person name="Kallscheuer N."/>
            <person name="Luecker S."/>
            <person name="Lage O.M."/>
            <person name="Pohl T."/>
            <person name="Merkel B.J."/>
            <person name="Hornburger P."/>
            <person name="Mueller R.-W."/>
            <person name="Bruemmer F."/>
            <person name="Labrenz M."/>
            <person name="Spormann A.M."/>
            <person name="Op den Camp H."/>
            <person name="Overmann J."/>
            <person name="Amann R."/>
            <person name="Jetten M.S.M."/>
            <person name="Mascher T."/>
            <person name="Medema M.H."/>
            <person name="Devos D.P."/>
            <person name="Kaster A.-K."/>
            <person name="Ovreas L."/>
            <person name="Rohde M."/>
            <person name="Galperin M.Y."/>
            <person name="Jogler C."/>
        </authorList>
    </citation>
    <scope>NUCLEOTIDE SEQUENCE [LARGE SCALE GENOMIC DNA]</scope>
    <source>
        <strain evidence="1 2">FF011L</strain>
    </source>
</reference>
<dbReference type="AlphaFoldDB" id="A0A517MGM8"/>
<accession>A0A517MGM8</accession>
<dbReference type="Proteomes" id="UP000320672">
    <property type="component" value="Chromosome"/>
</dbReference>
<protein>
    <recommendedName>
        <fullName evidence="3">Immunity protein 8</fullName>
    </recommendedName>
</protein>
<sequence>MISLPRELDYRNGLMLHAIVRSVYPHDFASVDDFISFVPPDVTVHYGWIVLVIGTDETDPEYFQCLVSTPLALEEALCRSKDCLVHIVERYEPANILSTLIARVENSKGNTWIEIVDQLRTFMRWERG</sequence>
<gene>
    <name evidence="1" type="ORF">FF011L_28210</name>
</gene>
<keyword evidence="2" id="KW-1185">Reference proteome</keyword>
<evidence type="ECO:0008006" key="3">
    <source>
        <dbReference type="Google" id="ProtNLM"/>
    </source>
</evidence>
<dbReference type="KEGG" id="rml:FF011L_28210"/>
<organism evidence="1 2">
    <name type="scientific">Roseimaritima multifibrata</name>
    <dbReference type="NCBI Taxonomy" id="1930274"/>
    <lineage>
        <taxon>Bacteria</taxon>
        <taxon>Pseudomonadati</taxon>
        <taxon>Planctomycetota</taxon>
        <taxon>Planctomycetia</taxon>
        <taxon>Pirellulales</taxon>
        <taxon>Pirellulaceae</taxon>
        <taxon>Roseimaritima</taxon>
    </lineage>
</organism>
<evidence type="ECO:0000313" key="2">
    <source>
        <dbReference type="Proteomes" id="UP000320672"/>
    </source>
</evidence>
<dbReference type="EMBL" id="CP036262">
    <property type="protein sequence ID" value="QDS94044.1"/>
    <property type="molecule type" value="Genomic_DNA"/>
</dbReference>
<name>A0A517MGM8_9BACT</name>